<accession>A0A0J7KNE0</accession>
<proteinExistence type="predicted"/>
<dbReference type="Pfam" id="PF23055">
    <property type="entry name" value="DUF7041"/>
    <property type="match status" value="1"/>
</dbReference>
<reference evidence="3 4" key="1">
    <citation type="submission" date="2015-04" db="EMBL/GenBank/DDBJ databases">
        <title>Lasius niger genome sequencing.</title>
        <authorList>
            <person name="Konorov E.A."/>
            <person name="Nikitin M.A."/>
            <person name="Kirill M.V."/>
            <person name="Chang P."/>
        </authorList>
    </citation>
    <scope>NUCLEOTIDE SEQUENCE [LARGE SCALE GENOMIC DNA]</scope>
    <source>
        <tissue evidence="3">Whole</tissue>
    </source>
</reference>
<dbReference type="EMBL" id="LBMM01005174">
    <property type="protein sequence ID" value="KMQ91756.1"/>
    <property type="molecule type" value="Genomic_DNA"/>
</dbReference>
<feature type="domain" description="DUF7041" evidence="2">
    <location>
        <begin position="22"/>
        <end position="103"/>
    </location>
</feature>
<evidence type="ECO:0000313" key="4">
    <source>
        <dbReference type="Proteomes" id="UP000036403"/>
    </source>
</evidence>
<dbReference type="PANTHER" id="PTHR33327:SF3">
    <property type="entry name" value="RNA-DIRECTED DNA POLYMERASE"/>
    <property type="match status" value="1"/>
</dbReference>
<feature type="compositionally biased region" description="Polar residues" evidence="1">
    <location>
        <begin position="152"/>
        <end position="168"/>
    </location>
</feature>
<evidence type="ECO:0000256" key="1">
    <source>
        <dbReference type="SAM" id="MobiDB-lite"/>
    </source>
</evidence>
<sequence length="385" mass="43355">MSDRENNGEEKMVVHVVIPIKLPLFSKANPNLWFARAEMLLDGDRIVSDASRFRQVVKCLDDEILDLVSDILAPPAANKYQTLKNHIVGLFRESEDERTQRFLRGKANMRQCIAANIHGSLDEWAQQVEAMRKHGHEFGINATGISKPADQAEQTNPTMPGQRSTLSNAEGPGQHRPLIRVPIPEKVEVGKHTRRLVRAVNGCRRTNRLHVFDKRSGIRFLVDTGVEVSVLPRSICKGALNQQTINYMQLTVLLSGLTVPEKSRSTSAWKHLWEFCIADVERPKLDVDFISSFELLVDVNKRQLIDKQSLLATTGKLFPAPTMISTIRLNDCFHQLFTKYPEVTSTRRNAVPAKHSVKRHIVTKATSGKATTISSRQAKNCKSRI</sequence>
<keyword evidence="4" id="KW-1185">Reference proteome</keyword>
<dbReference type="STRING" id="67767.A0A0J7KNE0"/>
<protein>
    <submittedName>
        <fullName evidence="3">Gag-pol polyprotein</fullName>
    </submittedName>
</protein>
<dbReference type="OrthoDB" id="6423099at2759"/>
<organism evidence="3 4">
    <name type="scientific">Lasius niger</name>
    <name type="common">Black garden ant</name>
    <dbReference type="NCBI Taxonomy" id="67767"/>
    <lineage>
        <taxon>Eukaryota</taxon>
        <taxon>Metazoa</taxon>
        <taxon>Ecdysozoa</taxon>
        <taxon>Arthropoda</taxon>
        <taxon>Hexapoda</taxon>
        <taxon>Insecta</taxon>
        <taxon>Pterygota</taxon>
        <taxon>Neoptera</taxon>
        <taxon>Endopterygota</taxon>
        <taxon>Hymenoptera</taxon>
        <taxon>Apocrita</taxon>
        <taxon>Aculeata</taxon>
        <taxon>Formicoidea</taxon>
        <taxon>Formicidae</taxon>
        <taxon>Formicinae</taxon>
        <taxon>Lasius</taxon>
        <taxon>Lasius</taxon>
    </lineage>
</organism>
<name>A0A0J7KNE0_LASNI</name>
<dbReference type="Proteomes" id="UP000036403">
    <property type="component" value="Unassembled WGS sequence"/>
</dbReference>
<dbReference type="InterPro" id="IPR055469">
    <property type="entry name" value="DUF7041"/>
</dbReference>
<dbReference type="AlphaFoldDB" id="A0A0J7KNE0"/>
<comment type="caution">
    <text evidence="3">The sequence shown here is derived from an EMBL/GenBank/DDBJ whole genome shotgun (WGS) entry which is preliminary data.</text>
</comment>
<dbReference type="PANTHER" id="PTHR33327">
    <property type="entry name" value="ENDONUCLEASE"/>
    <property type="match status" value="1"/>
</dbReference>
<evidence type="ECO:0000313" key="3">
    <source>
        <dbReference type="EMBL" id="KMQ91756.1"/>
    </source>
</evidence>
<feature type="region of interest" description="Disordered" evidence="1">
    <location>
        <begin position="146"/>
        <end position="178"/>
    </location>
</feature>
<dbReference type="PaxDb" id="67767-A0A0J7KNE0"/>
<gene>
    <name evidence="3" type="ORF">RF55_8341</name>
</gene>
<evidence type="ECO:0000259" key="2">
    <source>
        <dbReference type="Pfam" id="PF23055"/>
    </source>
</evidence>